<accession>A0AAU8IGA9</accession>
<evidence type="ECO:0000256" key="1">
    <source>
        <dbReference type="ARBA" id="ARBA00024353"/>
    </source>
</evidence>
<sequence>MTCSNKKYLALMNKVMDGEATISEREELDQHLASCDSCRNYFHELQLSTELLHQLSRPRLPDDFTQHVMERLPAEKRHAIRTWTSRHPLLSAVVVCALPVSYLMVRAGRQNQLSEKNDDHFIMLKLPGERS</sequence>
<dbReference type="RefSeq" id="WP_353948715.1">
    <property type="nucleotide sequence ID" value="NZ_CP159510.1"/>
</dbReference>
<evidence type="ECO:0000313" key="4">
    <source>
        <dbReference type="EMBL" id="XCJ17474.1"/>
    </source>
</evidence>
<dbReference type="AlphaFoldDB" id="A0AAU8IGA9"/>
<dbReference type="Gene3D" id="1.10.10.1320">
    <property type="entry name" value="Anti-sigma factor, zinc-finger domain"/>
    <property type="match status" value="1"/>
</dbReference>
<dbReference type="Pfam" id="PF13490">
    <property type="entry name" value="zf-HC2"/>
    <property type="match status" value="1"/>
</dbReference>
<gene>
    <name evidence="4" type="ORF">ABNN70_02810</name>
</gene>
<dbReference type="InterPro" id="IPR041916">
    <property type="entry name" value="Anti_sigma_zinc_sf"/>
</dbReference>
<evidence type="ECO:0000256" key="2">
    <source>
        <dbReference type="ARBA" id="ARBA00024438"/>
    </source>
</evidence>
<feature type="domain" description="Putative zinc-finger" evidence="3">
    <location>
        <begin position="7"/>
        <end position="39"/>
    </location>
</feature>
<dbReference type="EMBL" id="CP159510">
    <property type="protein sequence ID" value="XCJ17474.1"/>
    <property type="molecule type" value="Genomic_DNA"/>
</dbReference>
<protein>
    <recommendedName>
        <fullName evidence="2">Anti-sigma-W factor RsiW</fullName>
    </recommendedName>
</protein>
<organism evidence="4">
    <name type="scientific">Sporolactobacillus sp. Y61</name>
    <dbReference type="NCBI Taxonomy" id="3160863"/>
    <lineage>
        <taxon>Bacteria</taxon>
        <taxon>Bacillati</taxon>
        <taxon>Bacillota</taxon>
        <taxon>Bacilli</taxon>
        <taxon>Bacillales</taxon>
        <taxon>Sporolactobacillaceae</taxon>
        <taxon>Sporolactobacillus</taxon>
    </lineage>
</organism>
<name>A0AAU8IGA9_9BACL</name>
<proteinExistence type="inferred from homology"/>
<dbReference type="InterPro" id="IPR027383">
    <property type="entry name" value="Znf_put"/>
</dbReference>
<reference evidence="4" key="1">
    <citation type="submission" date="2024-06" db="EMBL/GenBank/DDBJ databases">
        <authorList>
            <person name="Fan A."/>
            <person name="Zhang F.Y."/>
            <person name="Zhang L."/>
        </authorList>
    </citation>
    <scope>NUCLEOTIDE SEQUENCE</scope>
    <source>
        <strain evidence="4">Y61</strain>
    </source>
</reference>
<comment type="similarity">
    <text evidence="1">Belongs to the zinc-associated anti-sigma factor (ZAS) superfamily. Anti-sigma-W factor family.</text>
</comment>
<evidence type="ECO:0000259" key="3">
    <source>
        <dbReference type="Pfam" id="PF13490"/>
    </source>
</evidence>